<evidence type="ECO:0000313" key="2">
    <source>
        <dbReference type="EMBL" id="CAK5279044.1"/>
    </source>
</evidence>
<reference evidence="2" key="1">
    <citation type="submission" date="2023-11" db="EMBL/GenBank/DDBJ databases">
        <authorList>
            <person name="De Vega J J."/>
            <person name="De Vega J J."/>
        </authorList>
    </citation>
    <scope>NUCLEOTIDE SEQUENCE</scope>
</reference>
<evidence type="ECO:0000313" key="3">
    <source>
        <dbReference type="Proteomes" id="UP001295794"/>
    </source>
</evidence>
<comment type="caution">
    <text evidence="2">The sequence shown here is derived from an EMBL/GenBank/DDBJ whole genome shotgun (WGS) entry which is preliminary data.</text>
</comment>
<keyword evidence="3" id="KW-1185">Reference proteome</keyword>
<dbReference type="AlphaFoldDB" id="A0AAD2HME0"/>
<dbReference type="PANTHER" id="PTHR46177">
    <property type="entry name" value="INTEGRASE CATALYTIC DOMAIN-CONTAINING PROTEIN"/>
    <property type="match status" value="1"/>
</dbReference>
<feature type="domain" description="Integrase core" evidence="1">
    <location>
        <begin position="156"/>
        <end position="331"/>
    </location>
</feature>
<proteinExistence type="predicted"/>
<organism evidence="2 3">
    <name type="scientific">Mycena citricolor</name>
    <dbReference type="NCBI Taxonomy" id="2018698"/>
    <lineage>
        <taxon>Eukaryota</taxon>
        <taxon>Fungi</taxon>
        <taxon>Dikarya</taxon>
        <taxon>Basidiomycota</taxon>
        <taxon>Agaricomycotina</taxon>
        <taxon>Agaricomycetes</taxon>
        <taxon>Agaricomycetidae</taxon>
        <taxon>Agaricales</taxon>
        <taxon>Marasmiineae</taxon>
        <taxon>Mycenaceae</taxon>
        <taxon>Mycena</taxon>
    </lineage>
</organism>
<dbReference type="EMBL" id="CAVNYO010000434">
    <property type="protein sequence ID" value="CAK5279044.1"/>
    <property type="molecule type" value="Genomic_DNA"/>
</dbReference>
<gene>
    <name evidence="2" type="ORF">MYCIT1_LOCUS28850</name>
</gene>
<dbReference type="Proteomes" id="UP001295794">
    <property type="component" value="Unassembled WGS sequence"/>
</dbReference>
<sequence length="433" mass="50090">MLPVSSYNRNPTGKNQHKLDPIWEQKLHWALRLLHSEKKTSNQVMKERLAIQFDIHTSESTIKRRRNLWELTGGEVTERKLSPQQVEQLVVDELNKDPSDMAGVNTIWHRIAFNAHVILKRDTVDHWMHIHRPEGFLKRDPTAKKISRQPKPMMLGPDERWSGDGHDKVNKYGFGIWMMVDEATLFILGAYLVPNNRLGNVIAWIFLDLVQRYKGVPKQTATDCGSKTTMLYGIVNAIRETMLPELAGRAHNYLRSVHNITVERSWLTMRKDWGHNVAEIFSSAIDERVYDAGDTDQFELAQWLWSNILQRELNDWARLRNGIKVRYQKDKLGPSGMSRIDAYMMPETWKAVKCLQAVNLDVIAQVKAALNAEEQLAFATTEFADRAQYALQMITSLPVTSQNGWAIFDELFVMLFPTRELPSEIANRDNEYY</sequence>
<protein>
    <recommendedName>
        <fullName evidence="1">Integrase core domain-containing protein</fullName>
    </recommendedName>
</protein>
<accession>A0AAD2HME0</accession>
<dbReference type="InterPro" id="IPR058913">
    <property type="entry name" value="Integrase_dom_put"/>
</dbReference>
<dbReference type="PANTHER" id="PTHR46177:SF1">
    <property type="entry name" value="INTEGRASE CATALYTIC DOMAIN-CONTAINING PROTEIN"/>
    <property type="match status" value="1"/>
</dbReference>
<dbReference type="Pfam" id="PF24764">
    <property type="entry name" value="rva_4"/>
    <property type="match status" value="1"/>
</dbReference>
<name>A0AAD2HME0_9AGAR</name>
<evidence type="ECO:0000259" key="1">
    <source>
        <dbReference type="Pfam" id="PF24764"/>
    </source>
</evidence>